<evidence type="ECO:0000313" key="2">
    <source>
        <dbReference type="Proteomes" id="UP000288805"/>
    </source>
</evidence>
<organism evidence="1 2">
    <name type="scientific">Vitis vinifera</name>
    <name type="common">Grape</name>
    <dbReference type="NCBI Taxonomy" id="29760"/>
    <lineage>
        <taxon>Eukaryota</taxon>
        <taxon>Viridiplantae</taxon>
        <taxon>Streptophyta</taxon>
        <taxon>Embryophyta</taxon>
        <taxon>Tracheophyta</taxon>
        <taxon>Spermatophyta</taxon>
        <taxon>Magnoliopsida</taxon>
        <taxon>eudicotyledons</taxon>
        <taxon>Gunneridae</taxon>
        <taxon>Pentapetalae</taxon>
        <taxon>rosids</taxon>
        <taxon>Vitales</taxon>
        <taxon>Vitaceae</taxon>
        <taxon>Viteae</taxon>
        <taxon>Vitis</taxon>
    </lineage>
</organism>
<comment type="caution">
    <text evidence="1">The sequence shown here is derived from an EMBL/GenBank/DDBJ whole genome shotgun (WGS) entry which is preliminary data.</text>
</comment>
<gene>
    <name evidence="1" type="ORF">CK203_086155</name>
</gene>
<dbReference type="AlphaFoldDB" id="A0A438CTB4"/>
<sequence length="100" mass="11092">MANARGRNFLDKTTVNGVMLSKEAAIKDNADLGILELPFSKEEVFLALSSLGGTKLWVCTTFPYLFRNFVGFQEGGVDGVFKEFYDHGTFKRSLNATFIA</sequence>
<reference evidence="1 2" key="1">
    <citation type="journal article" date="2018" name="PLoS Genet.">
        <title>Population sequencing reveals clonal diversity and ancestral inbreeding in the grapevine cultivar Chardonnay.</title>
        <authorList>
            <person name="Roach M.J."/>
            <person name="Johnson D.L."/>
            <person name="Bohlmann J."/>
            <person name="van Vuuren H.J."/>
            <person name="Jones S.J."/>
            <person name="Pretorius I.S."/>
            <person name="Schmidt S.A."/>
            <person name="Borneman A.R."/>
        </authorList>
    </citation>
    <scope>NUCLEOTIDE SEQUENCE [LARGE SCALE GENOMIC DNA]</scope>
    <source>
        <strain evidence="2">cv. Chardonnay</strain>
        <tissue evidence="1">Leaf</tissue>
    </source>
</reference>
<dbReference type="Proteomes" id="UP000288805">
    <property type="component" value="Unassembled WGS sequence"/>
</dbReference>
<proteinExistence type="predicted"/>
<dbReference type="EMBL" id="QGNW01002010">
    <property type="protein sequence ID" value="RVW26433.1"/>
    <property type="molecule type" value="Genomic_DNA"/>
</dbReference>
<name>A0A438CTB4_VITVI</name>
<protein>
    <submittedName>
        <fullName evidence="1">Uncharacterized protein</fullName>
    </submittedName>
</protein>
<evidence type="ECO:0000313" key="1">
    <source>
        <dbReference type="EMBL" id="RVW26433.1"/>
    </source>
</evidence>
<accession>A0A438CTB4</accession>